<keyword evidence="2 3" id="KW-0143">Chaperone</keyword>
<dbReference type="EMBL" id="AP027924">
    <property type="protein sequence ID" value="BED91738.1"/>
    <property type="molecule type" value="Genomic_DNA"/>
</dbReference>
<comment type="subunit">
    <text evidence="3">Heptamer of 7 subunits arranged in a ring. Interacts with the chaperonin GroEL.</text>
</comment>
<dbReference type="PANTHER" id="PTHR10772">
    <property type="entry name" value="10 KDA HEAT SHOCK PROTEIN"/>
    <property type="match status" value="1"/>
</dbReference>
<evidence type="ECO:0000256" key="2">
    <source>
        <dbReference type="ARBA" id="ARBA00023186"/>
    </source>
</evidence>
<gene>
    <name evidence="3" type="primary">groES</name>
    <name evidence="3" type="synonym">groS</name>
    <name evidence="5" type="ORF">CfP315_0256</name>
</gene>
<dbReference type="InterPro" id="IPR037124">
    <property type="entry name" value="Chaperonin_GroES_sf"/>
</dbReference>
<evidence type="ECO:0000256" key="4">
    <source>
        <dbReference type="RuleBase" id="RU000535"/>
    </source>
</evidence>
<dbReference type="PANTHER" id="PTHR10772:SF58">
    <property type="entry name" value="CO-CHAPERONIN GROES"/>
    <property type="match status" value="1"/>
</dbReference>
<dbReference type="SUPFAM" id="SSF50129">
    <property type="entry name" value="GroES-like"/>
    <property type="match status" value="1"/>
</dbReference>
<dbReference type="Gene3D" id="2.30.33.40">
    <property type="entry name" value="GroES chaperonin"/>
    <property type="match status" value="1"/>
</dbReference>
<dbReference type="InterPro" id="IPR020818">
    <property type="entry name" value="Chaperonin_GroES"/>
</dbReference>
<protein>
    <recommendedName>
        <fullName evidence="3">Co-chaperonin GroES</fullName>
    </recommendedName>
    <alternativeName>
        <fullName evidence="3">10 kDa chaperonin</fullName>
    </alternativeName>
    <alternativeName>
        <fullName evidence="3">Chaperonin-10</fullName>
        <shortName evidence="3">Cpn10</shortName>
    </alternativeName>
</protein>
<comment type="function">
    <text evidence="3 4">Together with the chaperonin GroEL, plays an essential role in assisting protein folding. The GroEL-GroES system forms a nano-cage that allows encapsulation of the non-native substrate proteins and provides a physical environment optimized to promote and accelerate protein folding. GroES binds to the apical surface of the GroEL ring, thereby capping the opening of the GroEL channel.</text>
</comment>
<dbReference type="Proteomes" id="UP001337580">
    <property type="component" value="Chromosome"/>
</dbReference>
<sequence>MAIKPLLDKVLLKSNEGNEKTQSGILLTGKSKEEPAIAEVIACGPGGIVDGKEVKMHVSPGDKVIINKYSGTEITYKNEKYIIVSQREILALVLG</sequence>
<dbReference type="PRINTS" id="PR00297">
    <property type="entry name" value="CHAPERONIN10"/>
</dbReference>
<dbReference type="HAMAP" id="MF_00580">
    <property type="entry name" value="CH10"/>
    <property type="match status" value="1"/>
</dbReference>
<dbReference type="SMART" id="SM00883">
    <property type="entry name" value="Cpn10"/>
    <property type="match status" value="1"/>
</dbReference>
<dbReference type="GO" id="GO:0051087">
    <property type="term" value="F:protein-folding chaperone binding"/>
    <property type="evidence" value="ECO:0007669"/>
    <property type="project" value="TreeGrafter"/>
</dbReference>
<comment type="similarity">
    <text evidence="1 3 4">Belongs to the GroES chaperonin family.</text>
</comment>
<dbReference type="PROSITE" id="PS00681">
    <property type="entry name" value="CHAPERONINS_CPN10"/>
    <property type="match status" value="1"/>
</dbReference>
<dbReference type="GO" id="GO:0046872">
    <property type="term" value="F:metal ion binding"/>
    <property type="evidence" value="ECO:0007669"/>
    <property type="project" value="TreeGrafter"/>
</dbReference>
<evidence type="ECO:0000256" key="1">
    <source>
        <dbReference type="ARBA" id="ARBA00006975"/>
    </source>
</evidence>
<dbReference type="KEGG" id="ips:CfP315_0256"/>
<dbReference type="InterPro" id="IPR011032">
    <property type="entry name" value="GroES-like_sf"/>
</dbReference>
<name>A0AA48KWV5_9FIRM</name>
<dbReference type="GO" id="GO:0005737">
    <property type="term" value="C:cytoplasm"/>
    <property type="evidence" value="ECO:0007669"/>
    <property type="project" value="UniProtKB-SubCell"/>
</dbReference>
<evidence type="ECO:0000256" key="3">
    <source>
        <dbReference type="HAMAP-Rule" id="MF_00580"/>
    </source>
</evidence>
<dbReference type="Pfam" id="PF00166">
    <property type="entry name" value="Cpn10"/>
    <property type="match status" value="1"/>
</dbReference>
<dbReference type="InterPro" id="IPR018369">
    <property type="entry name" value="Chaprnonin_Cpn10_CS"/>
</dbReference>
<keyword evidence="3" id="KW-0963">Cytoplasm</keyword>
<comment type="subcellular location">
    <subcellularLocation>
        <location evidence="3">Cytoplasm</location>
    </subcellularLocation>
</comment>
<accession>A0AA48KWV5</accession>
<dbReference type="GO" id="GO:0005524">
    <property type="term" value="F:ATP binding"/>
    <property type="evidence" value="ECO:0007669"/>
    <property type="project" value="InterPro"/>
</dbReference>
<dbReference type="FunFam" id="2.30.33.40:FF:000001">
    <property type="entry name" value="10 kDa chaperonin"/>
    <property type="match status" value="1"/>
</dbReference>
<reference evidence="5" key="1">
    <citation type="journal article" date="2023" name="ISME J.">
        <title>Emergence of putative energy parasites within Clostridia revealed by genome analysis of a novel endosymbiotic clade.</title>
        <authorList>
            <person name="Takahashi K."/>
            <person name="Kuwahara H."/>
            <person name="Horikawa Y."/>
            <person name="Izawa K."/>
            <person name="Kato D."/>
            <person name="Inagaki T."/>
            <person name="Yuki M."/>
            <person name="Ohkuma M."/>
            <person name="Hongoh Y."/>
        </authorList>
    </citation>
    <scope>NUCLEOTIDE SEQUENCE</scope>
    <source>
        <strain evidence="5">CfP3-15</strain>
    </source>
</reference>
<dbReference type="CDD" id="cd00320">
    <property type="entry name" value="cpn10"/>
    <property type="match status" value="1"/>
</dbReference>
<dbReference type="GO" id="GO:0051082">
    <property type="term" value="F:unfolded protein binding"/>
    <property type="evidence" value="ECO:0007669"/>
    <property type="project" value="TreeGrafter"/>
</dbReference>
<organism evidence="5">
    <name type="scientific">Candidatus Improbicoccus pseudotrichonymphae</name>
    <dbReference type="NCBI Taxonomy" id="3033792"/>
    <lineage>
        <taxon>Bacteria</taxon>
        <taxon>Bacillati</taxon>
        <taxon>Bacillota</taxon>
        <taxon>Clostridia</taxon>
        <taxon>Candidatus Improbicoccus</taxon>
    </lineage>
</organism>
<dbReference type="GO" id="GO:0044183">
    <property type="term" value="F:protein folding chaperone"/>
    <property type="evidence" value="ECO:0007669"/>
    <property type="project" value="InterPro"/>
</dbReference>
<dbReference type="AlphaFoldDB" id="A0AA48KWV5"/>
<evidence type="ECO:0000313" key="5">
    <source>
        <dbReference type="EMBL" id="BED91738.1"/>
    </source>
</evidence>
<dbReference type="NCBIfam" id="NF001531">
    <property type="entry name" value="PRK00364.2-2"/>
    <property type="match status" value="1"/>
</dbReference>
<proteinExistence type="inferred from homology"/>